<dbReference type="AlphaFoldDB" id="A0A2G1UNY3"/>
<dbReference type="Gene3D" id="3.40.1260.10">
    <property type="entry name" value="DsrEFH-like"/>
    <property type="match status" value="1"/>
</dbReference>
<keyword evidence="2" id="KW-1185">Reference proteome</keyword>
<comment type="caution">
    <text evidence="1">The sequence shown here is derived from an EMBL/GenBank/DDBJ whole genome shotgun (WGS) entry which is preliminary data.</text>
</comment>
<dbReference type="RefSeq" id="WP_099613275.1">
    <property type="nucleotide sequence ID" value="NZ_KZ319368.1"/>
</dbReference>
<proteinExistence type="predicted"/>
<dbReference type="PANTHER" id="PTHR37526">
    <property type="entry name" value="PROTEIN TUSB"/>
    <property type="match status" value="1"/>
</dbReference>
<name>A0A2G1UNY3_9GAMM</name>
<organism evidence="1 2">
    <name type="scientific">Marinobacter profundi</name>
    <dbReference type="NCBI Taxonomy" id="2666256"/>
    <lineage>
        <taxon>Bacteria</taxon>
        <taxon>Pseudomonadati</taxon>
        <taxon>Pseudomonadota</taxon>
        <taxon>Gammaproteobacteria</taxon>
        <taxon>Pseudomonadales</taxon>
        <taxon>Marinobacteraceae</taxon>
        <taxon>Marinobacter</taxon>
    </lineage>
</organism>
<protein>
    <submittedName>
        <fullName evidence="1">Sulfurtransferase complex subunit TusB</fullName>
    </submittedName>
</protein>
<dbReference type="Proteomes" id="UP000231409">
    <property type="component" value="Unassembled WGS sequence"/>
</dbReference>
<dbReference type="GO" id="GO:1990228">
    <property type="term" value="C:sulfurtransferase complex"/>
    <property type="evidence" value="ECO:0007669"/>
    <property type="project" value="TreeGrafter"/>
</dbReference>
<dbReference type="GO" id="GO:0002143">
    <property type="term" value="P:tRNA wobble position uridine thiolation"/>
    <property type="evidence" value="ECO:0007669"/>
    <property type="project" value="InterPro"/>
</dbReference>
<dbReference type="InterPro" id="IPR007215">
    <property type="entry name" value="Sulphur_relay_TusB/DsrH"/>
</dbReference>
<dbReference type="InterPro" id="IPR027396">
    <property type="entry name" value="DsrEFH-like"/>
</dbReference>
<reference evidence="1 2" key="1">
    <citation type="submission" date="2017-09" db="EMBL/GenBank/DDBJ databases">
        <title>The draft genome sequences of Marinobacter sp. PWS21.</title>
        <authorList>
            <person name="Cao J."/>
        </authorList>
    </citation>
    <scope>NUCLEOTIDE SEQUENCE [LARGE SCALE GENOMIC DNA]</scope>
    <source>
        <strain evidence="1 2">PWS21</strain>
    </source>
</reference>
<keyword evidence="1" id="KW-0808">Transferase</keyword>
<dbReference type="PANTHER" id="PTHR37526:SF1">
    <property type="entry name" value="PROTEIN TUSB"/>
    <property type="match status" value="1"/>
</dbReference>
<dbReference type="Pfam" id="PF04077">
    <property type="entry name" value="DsrH"/>
    <property type="match status" value="1"/>
</dbReference>
<gene>
    <name evidence="1" type="primary">dsrH</name>
    <name evidence="1" type="ORF">CLH61_03195</name>
</gene>
<dbReference type="SUPFAM" id="SSF75169">
    <property type="entry name" value="DsrEFH-like"/>
    <property type="match status" value="1"/>
</dbReference>
<dbReference type="EMBL" id="NTFH01000004">
    <property type="protein sequence ID" value="PHQ16109.1"/>
    <property type="molecule type" value="Genomic_DNA"/>
</dbReference>
<accession>A0A2G1UNY3</accession>
<dbReference type="GO" id="GO:0016740">
    <property type="term" value="F:transferase activity"/>
    <property type="evidence" value="ECO:0007669"/>
    <property type="project" value="UniProtKB-KW"/>
</dbReference>
<dbReference type="NCBIfam" id="TIGR03011">
    <property type="entry name" value="sulf_tusB_dsrH"/>
    <property type="match status" value="1"/>
</dbReference>
<sequence>MSTLHILNKFPDHPRFRACLEAIAEGDTLLLIENGVLATLAAAGELPATTHTLAADLAARGIRPAEGDTRVVDYAGMVRLTTTHSHIISW</sequence>
<evidence type="ECO:0000313" key="1">
    <source>
        <dbReference type="EMBL" id="PHQ16109.1"/>
    </source>
</evidence>
<evidence type="ECO:0000313" key="2">
    <source>
        <dbReference type="Proteomes" id="UP000231409"/>
    </source>
</evidence>